<reference evidence="1" key="3">
    <citation type="submission" date="2023-05" db="EMBL/GenBank/DDBJ databases">
        <authorList>
            <person name="Smith C.H."/>
        </authorList>
    </citation>
    <scope>NUCLEOTIDE SEQUENCE</scope>
    <source>
        <strain evidence="1">CHS0354</strain>
        <tissue evidence="1">Mantle</tissue>
    </source>
</reference>
<keyword evidence="2" id="KW-1185">Reference proteome</keyword>
<protein>
    <submittedName>
        <fullName evidence="1">Uncharacterized protein</fullName>
    </submittedName>
</protein>
<dbReference type="AlphaFoldDB" id="A0AAE0VND6"/>
<evidence type="ECO:0000313" key="1">
    <source>
        <dbReference type="EMBL" id="KAK3583095.1"/>
    </source>
</evidence>
<dbReference type="EMBL" id="JAEAOA010002158">
    <property type="protein sequence ID" value="KAK3583095.1"/>
    <property type="molecule type" value="Genomic_DNA"/>
</dbReference>
<reference evidence="1" key="1">
    <citation type="journal article" date="2021" name="Genome Biol. Evol.">
        <title>A High-Quality Reference Genome for a Parasitic Bivalve with Doubly Uniparental Inheritance (Bivalvia: Unionida).</title>
        <authorList>
            <person name="Smith C.H."/>
        </authorList>
    </citation>
    <scope>NUCLEOTIDE SEQUENCE</scope>
    <source>
        <strain evidence="1">CHS0354</strain>
    </source>
</reference>
<sequence>MYISNNNEHLFIDSISLILSRRRKATTGRRRHQYSNIQGTSTMTKHRDLFGISSKKCIQSVVETDDDDLSMRSQDVSSQHRFHSNCITSTMNVNKFGKWTVSICNLRE</sequence>
<proteinExistence type="predicted"/>
<name>A0AAE0VND6_9BIVA</name>
<comment type="caution">
    <text evidence="1">The sequence shown here is derived from an EMBL/GenBank/DDBJ whole genome shotgun (WGS) entry which is preliminary data.</text>
</comment>
<evidence type="ECO:0000313" key="2">
    <source>
        <dbReference type="Proteomes" id="UP001195483"/>
    </source>
</evidence>
<reference evidence="1" key="2">
    <citation type="journal article" date="2021" name="Genome Biol. Evol.">
        <title>Developing a high-quality reference genome for a parasitic bivalve with doubly uniparental inheritance (Bivalvia: Unionida).</title>
        <authorList>
            <person name="Smith C.H."/>
        </authorList>
    </citation>
    <scope>NUCLEOTIDE SEQUENCE</scope>
    <source>
        <strain evidence="1">CHS0354</strain>
        <tissue evidence="1">Mantle</tissue>
    </source>
</reference>
<accession>A0AAE0VND6</accession>
<gene>
    <name evidence="1" type="ORF">CHS0354_036831</name>
</gene>
<dbReference type="Proteomes" id="UP001195483">
    <property type="component" value="Unassembled WGS sequence"/>
</dbReference>
<organism evidence="1 2">
    <name type="scientific">Potamilus streckersoni</name>
    <dbReference type="NCBI Taxonomy" id="2493646"/>
    <lineage>
        <taxon>Eukaryota</taxon>
        <taxon>Metazoa</taxon>
        <taxon>Spiralia</taxon>
        <taxon>Lophotrochozoa</taxon>
        <taxon>Mollusca</taxon>
        <taxon>Bivalvia</taxon>
        <taxon>Autobranchia</taxon>
        <taxon>Heteroconchia</taxon>
        <taxon>Palaeoheterodonta</taxon>
        <taxon>Unionida</taxon>
        <taxon>Unionoidea</taxon>
        <taxon>Unionidae</taxon>
        <taxon>Ambleminae</taxon>
        <taxon>Lampsilini</taxon>
        <taxon>Potamilus</taxon>
    </lineage>
</organism>